<dbReference type="AlphaFoldDB" id="A0A0C9UXY3"/>
<feature type="compositionally biased region" description="Polar residues" evidence="1">
    <location>
        <begin position="1"/>
        <end position="10"/>
    </location>
</feature>
<gene>
    <name evidence="2" type="ORF">M422DRAFT_257352</name>
</gene>
<protein>
    <submittedName>
        <fullName evidence="2">Uncharacterized protein</fullName>
    </submittedName>
</protein>
<proteinExistence type="predicted"/>
<sequence>MSQSPPSTVEPTLIGDMERSSRASPSQDRWLPVEDRKSSPFIGGWGDASNKESLPEAEIGSSEISATVAGDMHDHPAPSTSETDSKWGEKNMTKGPLSPLPVPEPWHNVDRQFWNPTLDEGFEHDRARRDALVCAGIERLTELANWVHEVGNVDLMILAKRPEEIKTRTWLSRSLVQDHYYENSIDIIRKQWDYIGTGRRLIFASRFQNRTPPLHPPFSVENLPLEVRRLWLDVSESMAPLPAFQPELPEKIRNFLTQVDSPEDAFEAVEIVFWQWRQDGAYPSDIPGLMQQLGMQGRTAIQFEILMRRQAHIMNSSLS</sequence>
<evidence type="ECO:0000256" key="1">
    <source>
        <dbReference type="SAM" id="MobiDB-lite"/>
    </source>
</evidence>
<dbReference type="Proteomes" id="UP000054279">
    <property type="component" value="Unassembled WGS sequence"/>
</dbReference>
<evidence type="ECO:0000313" key="3">
    <source>
        <dbReference type="Proteomes" id="UP000054279"/>
    </source>
</evidence>
<feature type="region of interest" description="Disordered" evidence="1">
    <location>
        <begin position="1"/>
        <end position="102"/>
    </location>
</feature>
<name>A0A0C9UXY3_SPHS4</name>
<reference evidence="2 3" key="1">
    <citation type="submission" date="2014-06" db="EMBL/GenBank/DDBJ databases">
        <title>Evolutionary Origins and Diversification of the Mycorrhizal Mutualists.</title>
        <authorList>
            <consortium name="DOE Joint Genome Institute"/>
            <consortium name="Mycorrhizal Genomics Consortium"/>
            <person name="Kohler A."/>
            <person name="Kuo A."/>
            <person name="Nagy L.G."/>
            <person name="Floudas D."/>
            <person name="Copeland A."/>
            <person name="Barry K.W."/>
            <person name="Cichocki N."/>
            <person name="Veneault-Fourrey C."/>
            <person name="LaButti K."/>
            <person name="Lindquist E.A."/>
            <person name="Lipzen A."/>
            <person name="Lundell T."/>
            <person name="Morin E."/>
            <person name="Murat C."/>
            <person name="Riley R."/>
            <person name="Ohm R."/>
            <person name="Sun H."/>
            <person name="Tunlid A."/>
            <person name="Henrissat B."/>
            <person name="Grigoriev I.V."/>
            <person name="Hibbett D.S."/>
            <person name="Martin F."/>
        </authorList>
    </citation>
    <scope>NUCLEOTIDE SEQUENCE [LARGE SCALE GENOMIC DNA]</scope>
    <source>
        <strain evidence="2 3">SS14</strain>
    </source>
</reference>
<organism evidence="2 3">
    <name type="scientific">Sphaerobolus stellatus (strain SS14)</name>
    <dbReference type="NCBI Taxonomy" id="990650"/>
    <lineage>
        <taxon>Eukaryota</taxon>
        <taxon>Fungi</taxon>
        <taxon>Dikarya</taxon>
        <taxon>Basidiomycota</taxon>
        <taxon>Agaricomycotina</taxon>
        <taxon>Agaricomycetes</taxon>
        <taxon>Phallomycetidae</taxon>
        <taxon>Geastrales</taxon>
        <taxon>Sphaerobolaceae</taxon>
        <taxon>Sphaerobolus</taxon>
    </lineage>
</organism>
<dbReference type="HOGENOM" id="CLU_872022_0_0_1"/>
<feature type="compositionally biased region" description="Basic and acidic residues" evidence="1">
    <location>
        <begin position="83"/>
        <end position="92"/>
    </location>
</feature>
<keyword evidence="3" id="KW-1185">Reference proteome</keyword>
<dbReference type="EMBL" id="KN837149">
    <property type="protein sequence ID" value="KIJ39759.1"/>
    <property type="molecule type" value="Genomic_DNA"/>
</dbReference>
<evidence type="ECO:0000313" key="2">
    <source>
        <dbReference type="EMBL" id="KIJ39759.1"/>
    </source>
</evidence>
<accession>A0A0C9UXY3</accession>